<dbReference type="Proteomes" id="UP001163731">
    <property type="component" value="Unassembled WGS sequence"/>
</dbReference>
<dbReference type="InterPro" id="IPR001173">
    <property type="entry name" value="Glyco_trans_2-like"/>
</dbReference>
<dbReference type="InterPro" id="IPR029044">
    <property type="entry name" value="Nucleotide-diphossugar_trans"/>
</dbReference>
<reference evidence="4" key="1">
    <citation type="submission" date="2022-10" db="EMBL/GenBank/DDBJ databases">
        <title>Chryseobacterium babae sp. nov. isolated from the gut of the beetle Oryctes rhinoceros, and Chryseobacterium kimseyorum sp. nov., isolated from a stick insect rearing cage.</title>
        <authorList>
            <person name="Shelomi M."/>
            <person name="Han C.-J."/>
            <person name="Chen W.-M."/>
            <person name="Chen H.-K."/>
            <person name="Liaw S.-J."/>
            <person name="Muhle E."/>
            <person name="Clermont D."/>
        </authorList>
    </citation>
    <scope>NUCLEOTIDE SEQUENCE</scope>
    <source>
        <strain evidence="4">09-1422</strain>
    </source>
</reference>
<name>A0ABT3HUT2_9FLAO</name>
<dbReference type="Pfam" id="PF00535">
    <property type="entry name" value="Glycos_transf_2"/>
    <property type="match status" value="1"/>
</dbReference>
<evidence type="ECO:0000256" key="2">
    <source>
        <dbReference type="ARBA" id="ARBA00022679"/>
    </source>
</evidence>
<dbReference type="PANTHER" id="PTHR22916">
    <property type="entry name" value="GLYCOSYLTRANSFERASE"/>
    <property type="match status" value="1"/>
</dbReference>
<dbReference type="SUPFAM" id="SSF53448">
    <property type="entry name" value="Nucleotide-diphospho-sugar transferases"/>
    <property type="match status" value="1"/>
</dbReference>
<gene>
    <name evidence="4" type="ORF">OMO38_03225</name>
</gene>
<keyword evidence="5" id="KW-1185">Reference proteome</keyword>
<evidence type="ECO:0000313" key="5">
    <source>
        <dbReference type="Proteomes" id="UP001163731"/>
    </source>
</evidence>
<keyword evidence="1" id="KW-0328">Glycosyltransferase</keyword>
<dbReference type="RefSeq" id="WP_264748785.1">
    <property type="nucleotide sequence ID" value="NZ_JAPDHW010000002.1"/>
</dbReference>
<sequence length="316" mass="36753">MLISIIVPIYNSSAYLQECIDSILAQTYTNFELHLINDGSHDNSGEICEVYAKKDSRINVIHKANSGVSDTRNLGIIAAKGEFICFIDSDDWIDEDYLEVFTHNFHDHHTLLFQNIKRDGKTISNYTFKNYSTSHEIVELFVENNLLYSGAPFAKFYSKAIISDNSILFDKNISYGEDLIFFLDYIKYIKNITFLNSTKYNYRYISGSLSTSKNHPWKTYAQLHIKISEFIHSISSRANGNLKYFYTVDWDMIETGIDQNINAFSNEMSNEFSKLKETVHFVHFHVGSLHRKILFLLIKLNSYRLLRAYKNLLIKK</sequence>
<dbReference type="Gene3D" id="3.90.550.10">
    <property type="entry name" value="Spore Coat Polysaccharide Biosynthesis Protein SpsA, Chain A"/>
    <property type="match status" value="1"/>
</dbReference>
<keyword evidence="2" id="KW-0808">Transferase</keyword>
<dbReference type="PANTHER" id="PTHR22916:SF51">
    <property type="entry name" value="GLYCOSYLTRANSFERASE EPSH-RELATED"/>
    <property type="match status" value="1"/>
</dbReference>
<dbReference type="EMBL" id="JAPDHW010000002">
    <property type="protein sequence ID" value="MCW3167529.1"/>
    <property type="molecule type" value="Genomic_DNA"/>
</dbReference>
<dbReference type="CDD" id="cd00761">
    <property type="entry name" value="Glyco_tranf_GTA_type"/>
    <property type="match status" value="1"/>
</dbReference>
<evidence type="ECO:0000256" key="1">
    <source>
        <dbReference type="ARBA" id="ARBA00022676"/>
    </source>
</evidence>
<accession>A0ABT3HUT2</accession>
<proteinExistence type="predicted"/>
<comment type="caution">
    <text evidence="4">The sequence shown here is derived from an EMBL/GenBank/DDBJ whole genome shotgun (WGS) entry which is preliminary data.</text>
</comment>
<evidence type="ECO:0000259" key="3">
    <source>
        <dbReference type="Pfam" id="PF00535"/>
    </source>
</evidence>
<organism evidence="4 5">
    <name type="scientific">Chryseobacterium kimseyorum</name>
    <dbReference type="NCBI Taxonomy" id="2984028"/>
    <lineage>
        <taxon>Bacteria</taxon>
        <taxon>Pseudomonadati</taxon>
        <taxon>Bacteroidota</taxon>
        <taxon>Flavobacteriia</taxon>
        <taxon>Flavobacteriales</taxon>
        <taxon>Weeksellaceae</taxon>
        <taxon>Chryseobacterium group</taxon>
        <taxon>Chryseobacterium</taxon>
    </lineage>
</organism>
<evidence type="ECO:0000313" key="4">
    <source>
        <dbReference type="EMBL" id="MCW3167529.1"/>
    </source>
</evidence>
<protein>
    <submittedName>
        <fullName evidence="4">Glycosyltransferase family 2 protein</fullName>
    </submittedName>
</protein>
<feature type="domain" description="Glycosyltransferase 2-like" evidence="3">
    <location>
        <begin position="4"/>
        <end position="156"/>
    </location>
</feature>